<proteinExistence type="predicted"/>
<protein>
    <submittedName>
        <fullName evidence="1">Phage regulatory protein CII (CP76)</fullName>
    </submittedName>
</protein>
<organism evidence="1 2">
    <name type="scientific">Grimontia marina</name>
    <dbReference type="NCBI Taxonomy" id="646534"/>
    <lineage>
        <taxon>Bacteria</taxon>
        <taxon>Pseudomonadati</taxon>
        <taxon>Pseudomonadota</taxon>
        <taxon>Gammaproteobacteria</taxon>
        <taxon>Vibrionales</taxon>
        <taxon>Vibrionaceae</taxon>
        <taxon>Grimontia</taxon>
    </lineage>
</organism>
<dbReference type="Pfam" id="PF06892">
    <property type="entry name" value="Phage_CP76"/>
    <property type="match status" value="1"/>
</dbReference>
<reference evidence="2" key="1">
    <citation type="submission" date="2016-02" db="EMBL/GenBank/DDBJ databases">
        <authorList>
            <person name="Rodrigo-Torres Lidia"/>
            <person name="Arahal R.David."/>
        </authorList>
    </citation>
    <scope>NUCLEOTIDE SEQUENCE [LARGE SCALE GENOMIC DNA]</scope>
    <source>
        <strain evidence="2">CECT 8713</strain>
    </source>
</reference>
<dbReference type="Proteomes" id="UP000073601">
    <property type="component" value="Unassembled WGS sequence"/>
</dbReference>
<name>A0A128F8Q1_9GAMM</name>
<accession>A0A128F8Q1</accession>
<dbReference type="GO" id="GO:0003677">
    <property type="term" value="F:DNA binding"/>
    <property type="evidence" value="ECO:0007669"/>
    <property type="project" value="InterPro"/>
</dbReference>
<dbReference type="InterPro" id="IPR009679">
    <property type="entry name" value="Phage_186_CII-like"/>
</dbReference>
<keyword evidence="2" id="KW-1185">Reference proteome</keyword>
<dbReference type="AlphaFoldDB" id="A0A128F8Q1"/>
<dbReference type="EMBL" id="FIZY01000021">
    <property type="protein sequence ID" value="CZF83152.1"/>
    <property type="molecule type" value="Genomic_DNA"/>
</dbReference>
<dbReference type="OrthoDB" id="6418490at2"/>
<gene>
    <name evidence="1" type="ORF">GMA8713_02501</name>
</gene>
<evidence type="ECO:0000313" key="1">
    <source>
        <dbReference type="EMBL" id="CZF83152.1"/>
    </source>
</evidence>
<sequence>MTSNNSMCVSCECKQKTWDDSCYAFANSTDMTKMAKLIGITPQMMRNKMNPDQPHELKVRELIDITNTGNETLISGLLLACDMVGAKLPKENQEATLAMRALLSSKHAGEISAVAIENAGAKHLPRTERETLRDAAQRNIRNMVLLIADLENRTAGVAPFLSMSMEVIGNGMPMPGLT</sequence>
<evidence type="ECO:0000313" key="2">
    <source>
        <dbReference type="Proteomes" id="UP000073601"/>
    </source>
</evidence>